<dbReference type="GO" id="GO:0022625">
    <property type="term" value="C:cytosolic large ribosomal subunit"/>
    <property type="evidence" value="ECO:0007669"/>
    <property type="project" value="UniProtKB-UniRule"/>
</dbReference>
<accession>S5Z672</accession>
<keyword evidence="7" id="KW-1185">Reference proteome</keyword>
<evidence type="ECO:0000256" key="1">
    <source>
        <dbReference type="ARBA" id="ARBA00007594"/>
    </source>
</evidence>
<dbReference type="InterPro" id="IPR039699">
    <property type="entry name" value="Ribosomal_uL30"/>
</dbReference>
<organism evidence="6 7">
    <name type="scientific">Thermofilum adornatum</name>
    <dbReference type="NCBI Taxonomy" id="1365176"/>
    <lineage>
        <taxon>Archaea</taxon>
        <taxon>Thermoproteota</taxon>
        <taxon>Thermoprotei</taxon>
        <taxon>Thermofilales</taxon>
        <taxon>Thermofilaceae</taxon>
        <taxon>Thermofilum</taxon>
    </lineage>
</organism>
<evidence type="ECO:0000256" key="2">
    <source>
        <dbReference type="ARBA" id="ARBA00022980"/>
    </source>
</evidence>
<comment type="subunit">
    <text evidence="4">Part of the 50S ribosomal subunit.</text>
</comment>
<dbReference type="GO" id="GO:0003735">
    <property type="term" value="F:structural constituent of ribosome"/>
    <property type="evidence" value="ECO:0007669"/>
    <property type="project" value="UniProtKB-UniRule"/>
</dbReference>
<dbReference type="Pfam" id="PF00327">
    <property type="entry name" value="Ribosomal_L30"/>
    <property type="match status" value="1"/>
</dbReference>
<reference evidence="6 7" key="1">
    <citation type="journal article" date="2013" name="Genome Announc.">
        <title>Complete Genomic Sequence of 'Thermofilum adornatus' Strain 1910bT, a Hyperthermophilic Anaerobic Organotrophic Crenarchaeon.</title>
        <authorList>
            <person name="Dominova I.N."/>
            <person name="Kublanov I.V."/>
            <person name="Podosokorskaya O.A."/>
            <person name="Derbikova K.S."/>
            <person name="Patrushev M.V."/>
            <person name="Toshchakov S.V."/>
        </authorList>
    </citation>
    <scope>NUCLEOTIDE SEQUENCE [LARGE SCALE GENOMIC DNA]</scope>
    <source>
        <strain evidence="7">1910b</strain>
    </source>
</reference>
<evidence type="ECO:0000259" key="5">
    <source>
        <dbReference type="Pfam" id="PF00327"/>
    </source>
</evidence>
<dbReference type="PANTHER" id="PTHR11524">
    <property type="entry name" value="60S RIBOSOMAL PROTEIN L7"/>
    <property type="match status" value="1"/>
</dbReference>
<evidence type="ECO:0000256" key="4">
    <source>
        <dbReference type="HAMAP-Rule" id="MF_01371"/>
    </source>
</evidence>
<dbReference type="HAMAP" id="MF_01371_A">
    <property type="entry name" value="Ribosomal_uL30_A"/>
    <property type="match status" value="1"/>
</dbReference>
<evidence type="ECO:0000313" key="7">
    <source>
        <dbReference type="Proteomes" id="UP000015543"/>
    </source>
</evidence>
<dbReference type="PATRIC" id="fig|1365176.7.peg.416"/>
<dbReference type="SUPFAM" id="SSF55129">
    <property type="entry name" value="Ribosomal protein L30p/L7e"/>
    <property type="match status" value="1"/>
</dbReference>
<dbReference type="HOGENOM" id="CLU_055156_6_0_2"/>
<dbReference type="InterPro" id="IPR036919">
    <property type="entry name" value="Ribo_uL30_ferredoxin-like_sf"/>
</dbReference>
<name>S5Z672_9CREN</name>
<dbReference type="InterPro" id="IPR035808">
    <property type="entry name" value="Ribosomal_uL30_euk_arc"/>
</dbReference>
<evidence type="ECO:0000313" key="6">
    <source>
        <dbReference type="EMBL" id="AGT34810.1"/>
    </source>
</evidence>
<feature type="domain" description="Large ribosomal subunit protein uL30-like ferredoxin-like fold" evidence="5">
    <location>
        <begin position="7"/>
        <end position="51"/>
    </location>
</feature>
<keyword evidence="2 4" id="KW-0689">Ribosomal protein</keyword>
<dbReference type="PANTHER" id="PTHR11524:SF16">
    <property type="entry name" value="LARGE RIBOSOMAL SUBUNIT PROTEIN UL30"/>
    <property type="match status" value="1"/>
</dbReference>
<evidence type="ECO:0000256" key="3">
    <source>
        <dbReference type="ARBA" id="ARBA00023274"/>
    </source>
</evidence>
<keyword evidence="3 4" id="KW-0687">Ribonucleoprotein</keyword>
<dbReference type="eggNOG" id="arCOG04086">
    <property type="taxonomic scope" value="Archaea"/>
</dbReference>
<dbReference type="NCBIfam" id="TIGR01309">
    <property type="entry name" value="uL30_arch"/>
    <property type="match status" value="1"/>
</dbReference>
<dbReference type="InterPro" id="IPR005997">
    <property type="entry name" value="Ribosomal_uL30_arc"/>
</dbReference>
<dbReference type="GO" id="GO:0006412">
    <property type="term" value="P:translation"/>
    <property type="evidence" value="ECO:0007669"/>
    <property type="project" value="UniProtKB-UniRule"/>
</dbReference>
<proteinExistence type="inferred from homology"/>
<dbReference type="KEGG" id="thb:N186_02090"/>
<protein>
    <recommendedName>
        <fullName evidence="4">Large ribosomal subunit protein uL30</fullName>
    </recommendedName>
</protein>
<dbReference type="Gene3D" id="3.30.1390.20">
    <property type="entry name" value="Ribosomal protein L30, ferredoxin-like fold domain"/>
    <property type="match status" value="1"/>
</dbReference>
<sequence length="159" mass="17870">MIEMTLLFVLRLRGSPDRTPEQEKALELLRLHKTYHATLVQDTPSIRGMLTQTLSTVVTWGEIDKETLVQLLQKRGRMTGNKKITEEDLKKLGYNSFDELADALLAGKVTLDQLPGVKPVFRLRPPSGGFRGTIRKNVKAGGEAGYRGPKINELIRKML</sequence>
<dbReference type="InterPro" id="IPR016082">
    <property type="entry name" value="Ribosomal_uL30_ferredoxin-like"/>
</dbReference>
<gene>
    <name evidence="4" type="primary">rpl30</name>
    <name evidence="6" type="ORF">N186_02090</name>
</gene>
<dbReference type="Gene3D" id="1.10.15.30">
    <property type="match status" value="1"/>
</dbReference>
<dbReference type="CDD" id="cd01657">
    <property type="entry name" value="Ribosomal_L7_archeal_euk"/>
    <property type="match status" value="1"/>
</dbReference>
<dbReference type="NCBIfam" id="NF004711">
    <property type="entry name" value="PRK06049.1"/>
    <property type="match status" value="1"/>
</dbReference>
<dbReference type="GO" id="GO:0003723">
    <property type="term" value="F:RNA binding"/>
    <property type="evidence" value="ECO:0007669"/>
    <property type="project" value="TreeGrafter"/>
</dbReference>
<dbReference type="AlphaFoldDB" id="S5Z672"/>
<dbReference type="Proteomes" id="UP000015543">
    <property type="component" value="Chromosome"/>
</dbReference>
<comment type="similarity">
    <text evidence="1 4">Belongs to the universal ribosomal protein uL30 family.</text>
</comment>
<dbReference type="EMBL" id="CP006646">
    <property type="protein sequence ID" value="AGT34810.1"/>
    <property type="molecule type" value="Genomic_DNA"/>
</dbReference>
<dbReference type="GO" id="GO:0000463">
    <property type="term" value="P:maturation of LSU-rRNA from tricistronic rRNA transcript (SSU-rRNA, 5.8S rRNA, LSU-rRNA)"/>
    <property type="evidence" value="ECO:0007669"/>
    <property type="project" value="TreeGrafter"/>
</dbReference>